<reference evidence="1" key="1">
    <citation type="submission" date="2023-07" db="EMBL/GenBank/DDBJ databases">
        <title>draft genome sequence of fig (Ficus carica).</title>
        <authorList>
            <person name="Takahashi T."/>
            <person name="Nishimura K."/>
        </authorList>
    </citation>
    <scope>NUCLEOTIDE SEQUENCE</scope>
</reference>
<evidence type="ECO:0000313" key="1">
    <source>
        <dbReference type="EMBL" id="GMN43077.1"/>
    </source>
</evidence>
<sequence>MCSGSSPRNLQKLRQMKVIEDVRFIKDANGTEDMSTPMRLSFLKFGCFRLLSTSQRARKRSIWKDRRFPKEYSR</sequence>
<accession>A0AA88D646</accession>
<proteinExistence type="predicted"/>
<dbReference type="AlphaFoldDB" id="A0AA88D646"/>
<protein>
    <submittedName>
        <fullName evidence="1">Uncharacterized protein</fullName>
    </submittedName>
</protein>
<dbReference type="Gramene" id="FCD_00013658-RA">
    <property type="protein sequence ID" value="FCD_00013658-RA:cds"/>
    <property type="gene ID" value="FCD_00013658"/>
</dbReference>
<dbReference type="EMBL" id="BTGU01000015">
    <property type="protein sequence ID" value="GMN43077.1"/>
    <property type="molecule type" value="Genomic_DNA"/>
</dbReference>
<gene>
    <name evidence="1" type="ORF">TIFTF001_012284</name>
</gene>
<comment type="caution">
    <text evidence="1">The sequence shown here is derived from an EMBL/GenBank/DDBJ whole genome shotgun (WGS) entry which is preliminary data.</text>
</comment>
<dbReference type="Proteomes" id="UP001187192">
    <property type="component" value="Unassembled WGS sequence"/>
</dbReference>
<organism evidence="1 2">
    <name type="scientific">Ficus carica</name>
    <name type="common">Common fig</name>
    <dbReference type="NCBI Taxonomy" id="3494"/>
    <lineage>
        <taxon>Eukaryota</taxon>
        <taxon>Viridiplantae</taxon>
        <taxon>Streptophyta</taxon>
        <taxon>Embryophyta</taxon>
        <taxon>Tracheophyta</taxon>
        <taxon>Spermatophyta</taxon>
        <taxon>Magnoliopsida</taxon>
        <taxon>eudicotyledons</taxon>
        <taxon>Gunneridae</taxon>
        <taxon>Pentapetalae</taxon>
        <taxon>rosids</taxon>
        <taxon>fabids</taxon>
        <taxon>Rosales</taxon>
        <taxon>Moraceae</taxon>
        <taxon>Ficeae</taxon>
        <taxon>Ficus</taxon>
    </lineage>
</organism>
<keyword evidence="2" id="KW-1185">Reference proteome</keyword>
<evidence type="ECO:0000313" key="2">
    <source>
        <dbReference type="Proteomes" id="UP001187192"/>
    </source>
</evidence>
<name>A0AA88D646_FICCA</name>